<reference evidence="2 3" key="1">
    <citation type="submission" date="2020-08" db="EMBL/GenBank/DDBJ databases">
        <title>Sequencing the genomes of 1000 actinobacteria strains.</title>
        <authorList>
            <person name="Klenk H.-P."/>
        </authorList>
    </citation>
    <scope>NUCLEOTIDE SEQUENCE [LARGE SCALE GENOMIC DNA]</scope>
    <source>
        <strain evidence="2 3">DSM 45886</strain>
    </source>
</reference>
<keyword evidence="3" id="KW-1185">Reference proteome</keyword>
<evidence type="ECO:0000259" key="1">
    <source>
        <dbReference type="Pfam" id="PF12728"/>
    </source>
</evidence>
<protein>
    <submittedName>
        <fullName evidence="2">Excisionase family DNA binding protein</fullName>
    </submittedName>
</protein>
<evidence type="ECO:0000313" key="3">
    <source>
        <dbReference type="Proteomes" id="UP000578819"/>
    </source>
</evidence>
<dbReference type="RefSeq" id="WP_184535288.1">
    <property type="nucleotide sequence ID" value="NZ_JACHJW010000001.1"/>
</dbReference>
<dbReference type="InterPro" id="IPR041657">
    <property type="entry name" value="HTH_17"/>
</dbReference>
<comment type="caution">
    <text evidence="2">The sequence shown here is derived from an EMBL/GenBank/DDBJ whole genome shotgun (WGS) entry which is preliminary data.</text>
</comment>
<name>A0A7W7ST93_9ACTN</name>
<dbReference type="SUPFAM" id="SSF46955">
    <property type="entry name" value="Putative DNA-binding domain"/>
    <property type="match status" value="1"/>
</dbReference>
<dbReference type="EMBL" id="JACHJW010000001">
    <property type="protein sequence ID" value="MBB4959340.1"/>
    <property type="molecule type" value="Genomic_DNA"/>
</dbReference>
<feature type="domain" description="Helix-turn-helix" evidence="1">
    <location>
        <begin position="87"/>
        <end position="135"/>
    </location>
</feature>
<dbReference type="NCBIfam" id="TIGR01764">
    <property type="entry name" value="excise"/>
    <property type="match status" value="1"/>
</dbReference>
<evidence type="ECO:0000313" key="2">
    <source>
        <dbReference type="EMBL" id="MBB4959340.1"/>
    </source>
</evidence>
<organism evidence="2 3">
    <name type="scientific">Micromonospora polyrhachis</name>
    <dbReference type="NCBI Taxonomy" id="1282883"/>
    <lineage>
        <taxon>Bacteria</taxon>
        <taxon>Bacillati</taxon>
        <taxon>Actinomycetota</taxon>
        <taxon>Actinomycetes</taxon>
        <taxon>Micromonosporales</taxon>
        <taxon>Micromonosporaceae</taxon>
        <taxon>Micromonospora</taxon>
    </lineage>
</organism>
<dbReference type="InterPro" id="IPR009061">
    <property type="entry name" value="DNA-bd_dom_put_sf"/>
</dbReference>
<sequence>MATATTLEATALRLSEAAHRKDNPEHDALKSLFTLLAQIDPHGDVRIAAGSAGSVVLPALVVDLLRQVSAVLDRGDGLVVSEVARELTTSEAARVLGVSRPTLISLLDKGSIKSHKVGTHRRIALRDVLAYRRRRIQEQREAYEALMAEQDDLGIYE</sequence>
<gene>
    <name evidence="2" type="ORF">FHR38_003073</name>
</gene>
<dbReference type="GO" id="GO:0003677">
    <property type="term" value="F:DNA binding"/>
    <property type="evidence" value="ECO:0007669"/>
    <property type="project" value="InterPro"/>
</dbReference>
<accession>A0A7W7ST93</accession>
<dbReference type="AlphaFoldDB" id="A0A7W7ST93"/>
<dbReference type="Proteomes" id="UP000578819">
    <property type="component" value="Unassembled WGS sequence"/>
</dbReference>
<dbReference type="InterPro" id="IPR010093">
    <property type="entry name" value="SinI_DNA-bd"/>
</dbReference>
<proteinExistence type="predicted"/>
<dbReference type="Pfam" id="PF12728">
    <property type="entry name" value="HTH_17"/>
    <property type="match status" value="1"/>
</dbReference>